<evidence type="ECO:0000313" key="2">
    <source>
        <dbReference type="Proteomes" id="UP000013827"/>
    </source>
</evidence>
<protein>
    <recommendedName>
        <fullName evidence="3">RNase H type-1 domain-containing protein</fullName>
    </recommendedName>
</protein>
<evidence type="ECO:0000313" key="1">
    <source>
        <dbReference type="EnsemblProtists" id="EOD16513"/>
    </source>
</evidence>
<dbReference type="InterPro" id="IPR012337">
    <property type="entry name" value="RNaseH-like_sf"/>
</dbReference>
<dbReference type="AlphaFoldDB" id="A0A0D3IZ28"/>
<dbReference type="Proteomes" id="UP000013827">
    <property type="component" value="Unassembled WGS sequence"/>
</dbReference>
<sequence>MYAIYSFLRTKADETETTLQPHRCLVMSDSETALKEIERAYRGRTRGETNRSALNAAVQAQIDIIQRHGGYVIFIFTEGHAGNAPNSMADAAAKAHLRSRPGHGQYPASQTLATWEGFVKDGLKNIRTKKRRREEPAEDAVTGLSISHTRAIGMRASFA</sequence>
<evidence type="ECO:0008006" key="3">
    <source>
        <dbReference type="Google" id="ProtNLM"/>
    </source>
</evidence>
<reference evidence="2" key="1">
    <citation type="journal article" date="2013" name="Nature">
        <title>Pan genome of the phytoplankton Emiliania underpins its global distribution.</title>
        <authorList>
            <person name="Read B.A."/>
            <person name="Kegel J."/>
            <person name="Klute M.J."/>
            <person name="Kuo A."/>
            <person name="Lefebvre S.C."/>
            <person name="Maumus F."/>
            <person name="Mayer C."/>
            <person name="Miller J."/>
            <person name="Monier A."/>
            <person name="Salamov A."/>
            <person name="Young J."/>
            <person name="Aguilar M."/>
            <person name="Claverie J.M."/>
            <person name="Frickenhaus S."/>
            <person name="Gonzalez K."/>
            <person name="Herman E.K."/>
            <person name="Lin Y.C."/>
            <person name="Napier J."/>
            <person name="Ogata H."/>
            <person name="Sarno A.F."/>
            <person name="Shmutz J."/>
            <person name="Schroeder D."/>
            <person name="de Vargas C."/>
            <person name="Verret F."/>
            <person name="von Dassow P."/>
            <person name="Valentin K."/>
            <person name="Van de Peer Y."/>
            <person name="Wheeler G."/>
            <person name="Dacks J.B."/>
            <person name="Delwiche C.F."/>
            <person name="Dyhrman S.T."/>
            <person name="Glockner G."/>
            <person name="John U."/>
            <person name="Richards T."/>
            <person name="Worden A.Z."/>
            <person name="Zhang X."/>
            <person name="Grigoriev I.V."/>
            <person name="Allen A.E."/>
            <person name="Bidle K."/>
            <person name="Borodovsky M."/>
            <person name="Bowler C."/>
            <person name="Brownlee C."/>
            <person name="Cock J.M."/>
            <person name="Elias M."/>
            <person name="Gladyshev V.N."/>
            <person name="Groth M."/>
            <person name="Guda C."/>
            <person name="Hadaegh A."/>
            <person name="Iglesias-Rodriguez M.D."/>
            <person name="Jenkins J."/>
            <person name="Jones B.M."/>
            <person name="Lawson T."/>
            <person name="Leese F."/>
            <person name="Lindquist E."/>
            <person name="Lobanov A."/>
            <person name="Lomsadze A."/>
            <person name="Malik S.B."/>
            <person name="Marsh M.E."/>
            <person name="Mackinder L."/>
            <person name="Mock T."/>
            <person name="Mueller-Roeber B."/>
            <person name="Pagarete A."/>
            <person name="Parker M."/>
            <person name="Probert I."/>
            <person name="Quesneville H."/>
            <person name="Raines C."/>
            <person name="Rensing S.A."/>
            <person name="Riano-Pachon D.M."/>
            <person name="Richier S."/>
            <person name="Rokitta S."/>
            <person name="Shiraiwa Y."/>
            <person name="Soanes D.M."/>
            <person name="van der Giezen M."/>
            <person name="Wahlund T.M."/>
            <person name="Williams B."/>
            <person name="Wilson W."/>
            <person name="Wolfe G."/>
            <person name="Wurch L.L."/>
        </authorList>
    </citation>
    <scope>NUCLEOTIDE SEQUENCE</scope>
</reference>
<organism evidence="1 2">
    <name type="scientific">Emiliania huxleyi (strain CCMP1516)</name>
    <dbReference type="NCBI Taxonomy" id="280463"/>
    <lineage>
        <taxon>Eukaryota</taxon>
        <taxon>Haptista</taxon>
        <taxon>Haptophyta</taxon>
        <taxon>Prymnesiophyceae</taxon>
        <taxon>Isochrysidales</taxon>
        <taxon>Noelaerhabdaceae</taxon>
        <taxon>Emiliania</taxon>
    </lineage>
</organism>
<dbReference type="InterPro" id="IPR036397">
    <property type="entry name" value="RNaseH_sf"/>
</dbReference>
<dbReference type="GO" id="GO:0003676">
    <property type="term" value="F:nucleic acid binding"/>
    <property type="evidence" value="ECO:0007669"/>
    <property type="project" value="InterPro"/>
</dbReference>
<proteinExistence type="predicted"/>
<dbReference type="PaxDb" id="2903-EOD16513"/>
<dbReference type="Gene3D" id="3.30.420.10">
    <property type="entry name" value="Ribonuclease H-like superfamily/Ribonuclease H"/>
    <property type="match status" value="1"/>
</dbReference>
<reference evidence="1" key="2">
    <citation type="submission" date="2024-10" db="UniProtKB">
        <authorList>
            <consortium name="EnsemblProtists"/>
        </authorList>
    </citation>
    <scope>IDENTIFICATION</scope>
</reference>
<name>A0A0D3IZ28_EMIH1</name>
<dbReference type="GeneID" id="17262663"/>
<dbReference type="HOGENOM" id="CLU_1663981_0_0_1"/>
<dbReference type="KEGG" id="ehx:EMIHUDRAFT_256163"/>
<dbReference type="EnsemblProtists" id="EOD16513">
    <property type="protein sequence ID" value="EOD16513"/>
    <property type="gene ID" value="EMIHUDRAFT_256163"/>
</dbReference>
<dbReference type="SUPFAM" id="SSF53098">
    <property type="entry name" value="Ribonuclease H-like"/>
    <property type="match status" value="1"/>
</dbReference>
<dbReference type="RefSeq" id="XP_005768942.1">
    <property type="nucleotide sequence ID" value="XM_005768885.1"/>
</dbReference>
<accession>A0A0D3IZ28</accession>
<keyword evidence="2" id="KW-1185">Reference proteome</keyword>